<evidence type="ECO:0000313" key="4">
    <source>
        <dbReference type="Proteomes" id="UP000199392"/>
    </source>
</evidence>
<organism evidence="3 4">
    <name type="scientific">Alloyangia pacifica</name>
    <dbReference type="NCBI Taxonomy" id="311180"/>
    <lineage>
        <taxon>Bacteria</taxon>
        <taxon>Pseudomonadati</taxon>
        <taxon>Pseudomonadota</taxon>
        <taxon>Alphaproteobacteria</taxon>
        <taxon>Rhodobacterales</taxon>
        <taxon>Roseobacteraceae</taxon>
        <taxon>Alloyangia</taxon>
    </lineage>
</organism>
<keyword evidence="3" id="KW-0675">Receptor</keyword>
<dbReference type="Gene3D" id="3.40.190.10">
    <property type="entry name" value="Periplasmic binding protein-like II"/>
    <property type="match status" value="1"/>
</dbReference>
<dbReference type="SUPFAM" id="SSF53850">
    <property type="entry name" value="Periplasmic binding protein-like II"/>
    <property type="match status" value="1"/>
</dbReference>
<dbReference type="EMBL" id="FOZW01000018">
    <property type="protein sequence ID" value="SFT23896.1"/>
    <property type="molecule type" value="Genomic_DNA"/>
</dbReference>
<reference evidence="4" key="1">
    <citation type="submission" date="2016-10" db="EMBL/GenBank/DDBJ databases">
        <authorList>
            <person name="Varghese N."/>
            <person name="Submissions S."/>
        </authorList>
    </citation>
    <scope>NUCLEOTIDE SEQUENCE [LARGE SCALE GENOMIC DNA]</scope>
    <source>
        <strain evidence="4">DSM 26894</strain>
    </source>
</reference>
<feature type="signal peptide" evidence="2">
    <location>
        <begin position="1"/>
        <end position="21"/>
    </location>
</feature>
<accession>A0A1I6WD21</accession>
<dbReference type="InterPro" id="IPR005064">
    <property type="entry name" value="BUG"/>
</dbReference>
<name>A0A1I6WD21_9RHOB</name>
<dbReference type="Gene3D" id="3.40.190.150">
    <property type="entry name" value="Bordetella uptake gene, domain 1"/>
    <property type="match status" value="1"/>
</dbReference>
<dbReference type="STRING" id="311180.SAMN04488050_11858"/>
<dbReference type="InterPro" id="IPR042100">
    <property type="entry name" value="Bug_dom1"/>
</dbReference>
<dbReference type="Proteomes" id="UP000199392">
    <property type="component" value="Unassembled WGS sequence"/>
</dbReference>
<dbReference type="AlphaFoldDB" id="A0A1I6WD21"/>
<dbReference type="RefSeq" id="WP_092430432.1">
    <property type="nucleotide sequence ID" value="NZ_FNCL01000019.1"/>
</dbReference>
<evidence type="ECO:0000256" key="1">
    <source>
        <dbReference type="ARBA" id="ARBA00006987"/>
    </source>
</evidence>
<dbReference type="OrthoDB" id="9780943at2"/>
<dbReference type="PANTHER" id="PTHR42928">
    <property type="entry name" value="TRICARBOXYLATE-BINDING PROTEIN"/>
    <property type="match status" value="1"/>
</dbReference>
<dbReference type="Pfam" id="PF03401">
    <property type="entry name" value="TctC"/>
    <property type="match status" value="1"/>
</dbReference>
<evidence type="ECO:0000313" key="3">
    <source>
        <dbReference type="EMBL" id="SFT23896.1"/>
    </source>
</evidence>
<dbReference type="PIRSF" id="PIRSF017082">
    <property type="entry name" value="YflP"/>
    <property type="match status" value="1"/>
</dbReference>
<sequence>MHSKLFVAAVGIAMTAQAALAADGWPDQPITMIVPYNPGGTTDLLARMAADAISAEVGQPVVVENKPGAGGVVGATIAAQAKSDGYTIFFGNNATNVVQPLINKAVQYDPVESFDGIATTANAATFIGVNAGLGIDDLDGFVTYLKDHANTKYGTAGVGSMGQFTAEYFMMETGTDATHIPYQGSNNAMAAVLSNEVQFMIDPVVLTQAGSDKIKILAAMIPERHPNLPDVPTTSELGYDLTLSGWFGVFAPEGTDPDAIARMSGALEGMVASEVYQEQTLKMGLLPEYRDAAATDAVVAADLETFAAIRDASGISID</sequence>
<dbReference type="PANTHER" id="PTHR42928:SF5">
    <property type="entry name" value="BLR1237 PROTEIN"/>
    <property type="match status" value="1"/>
</dbReference>
<gene>
    <name evidence="3" type="ORF">SAMN04488050_11858</name>
</gene>
<feature type="chain" id="PRO_5011533522" evidence="2">
    <location>
        <begin position="22"/>
        <end position="318"/>
    </location>
</feature>
<protein>
    <submittedName>
        <fullName evidence="3">Tripartite-type tricarboxylate transporter, receptor component TctC</fullName>
    </submittedName>
</protein>
<proteinExistence type="inferred from homology"/>
<keyword evidence="2" id="KW-0732">Signal</keyword>
<keyword evidence="4" id="KW-1185">Reference proteome</keyword>
<dbReference type="CDD" id="cd07012">
    <property type="entry name" value="PBP2_Bug_TTT"/>
    <property type="match status" value="1"/>
</dbReference>
<comment type="similarity">
    <text evidence="1">Belongs to the UPF0065 (bug) family.</text>
</comment>
<evidence type="ECO:0000256" key="2">
    <source>
        <dbReference type="SAM" id="SignalP"/>
    </source>
</evidence>